<dbReference type="GO" id="GO:0008270">
    <property type="term" value="F:zinc ion binding"/>
    <property type="evidence" value="ECO:0007669"/>
    <property type="project" value="UniProtKB-KW"/>
</dbReference>
<sequence length="209" mass="23320">MEIERSSSSTSSETGAVRHRRTASSSVSTVTRRMYECTFCKRGFTNAQALGGHMNIHRRDRLNKAKVQNDADVALSQTHRCFHVASDRGGYEQVDSVVLRTTTSNYIQHLRIGSMNLSFAALLRARREEEKAMAWDRRKFDLGDVLSLGGDGHIKYGSRVHNTSPTSARELVEDELAEAEDEADELAPSLRTLSSSLLILCKGLCHHLK</sequence>
<dbReference type="FunFam" id="3.30.160.60:FF:004362">
    <property type="match status" value="1"/>
</dbReference>
<keyword evidence="5" id="KW-0805">Transcription regulation</keyword>
<evidence type="ECO:0000256" key="5">
    <source>
        <dbReference type="ARBA" id="ARBA00023015"/>
    </source>
</evidence>
<evidence type="ECO:0000256" key="8">
    <source>
        <dbReference type="PROSITE-ProRule" id="PRU00042"/>
    </source>
</evidence>
<evidence type="ECO:0000256" key="4">
    <source>
        <dbReference type="ARBA" id="ARBA00022833"/>
    </source>
</evidence>
<feature type="domain" description="C2H2-type" evidence="10">
    <location>
        <begin position="35"/>
        <end position="62"/>
    </location>
</feature>
<dbReference type="SUPFAM" id="SSF57667">
    <property type="entry name" value="beta-beta-alpha zinc fingers"/>
    <property type="match status" value="1"/>
</dbReference>
<evidence type="ECO:0000256" key="2">
    <source>
        <dbReference type="ARBA" id="ARBA00022723"/>
    </source>
</evidence>
<dbReference type="InterPro" id="IPR036236">
    <property type="entry name" value="Znf_C2H2_sf"/>
</dbReference>
<keyword evidence="2" id="KW-0479">Metal-binding</keyword>
<comment type="subcellular location">
    <subcellularLocation>
        <location evidence="1">Nucleus</location>
    </subcellularLocation>
</comment>
<evidence type="ECO:0000256" key="9">
    <source>
        <dbReference type="SAM" id="MobiDB-lite"/>
    </source>
</evidence>
<evidence type="ECO:0000256" key="6">
    <source>
        <dbReference type="ARBA" id="ARBA00023163"/>
    </source>
</evidence>
<keyword evidence="12" id="KW-1185">Reference proteome</keyword>
<dbReference type="Proteomes" id="UP000682877">
    <property type="component" value="Chromosome 8"/>
</dbReference>
<keyword evidence="4" id="KW-0862">Zinc</keyword>
<dbReference type="AlphaFoldDB" id="A0A8S2B0L0"/>
<dbReference type="PANTHER" id="PTHR45801">
    <property type="entry name" value="OS07G0101800 PROTEIN"/>
    <property type="match status" value="1"/>
</dbReference>
<evidence type="ECO:0000256" key="3">
    <source>
        <dbReference type="ARBA" id="ARBA00022771"/>
    </source>
</evidence>
<evidence type="ECO:0000256" key="7">
    <source>
        <dbReference type="ARBA" id="ARBA00023242"/>
    </source>
</evidence>
<proteinExistence type="predicted"/>
<dbReference type="PROSITE" id="PS50157">
    <property type="entry name" value="ZINC_FINGER_C2H2_2"/>
    <property type="match status" value="1"/>
</dbReference>
<dbReference type="PROSITE" id="PS00028">
    <property type="entry name" value="ZINC_FINGER_C2H2_1"/>
    <property type="match status" value="1"/>
</dbReference>
<keyword evidence="3 8" id="KW-0863">Zinc-finger</keyword>
<name>A0A8S2B0L0_ARAAE</name>
<evidence type="ECO:0000256" key="1">
    <source>
        <dbReference type="ARBA" id="ARBA00004123"/>
    </source>
</evidence>
<dbReference type="GO" id="GO:0005634">
    <property type="term" value="C:nucleus"/>
    <property type="evidence" value="ECO:0007669"/>
    <property type="project" value="UniProtKB-SubCell"/>
</dbReference>
<keyword evidence="7" id="KW-0539">Nucleus</keyword>
<dbReference type="SMART" id="SM00355">
    <property type="entry name" value="ZnF_C2H2"/>
    <property type="match status" value="1"/>
</dbReference>
<dbReference type="InterPro" id="IPR013087">
    <property type="entry name" value="Znf_C2H2_type"/>
</dbReference>
<organism evidence="11 12">
    <name type="scientific">Arabidopsis arenosa</name>
    <name type="common">Sand rock-cress</name>
    <name type="synonym">Cardaminopsis arenosa</name>
    <dbReference type="NCBI Taxonomy" id="38785"/>
    <lineage>
        <taxon>Eukaryota</taxon>
        <taxon>Viridiplantae</taxon>
        <taxon>Streptophyta</taxon>
        <taxon>Embryophyta</taxon>
        <taxon>Tracheophyta</taxon>
        <taxon>Spermatophyta</taxon>
        <taxon>Magnoliopsida</taxon>
        <taxon>eudicotyledons</taxon>
        <taxon>Gunneridae</taxon>
        <taxon>Pentapetalae</taxon>
        <taxon>rosids</taxon>
        <taxon>malvids</taxon>
        <taxon>Brassicales</taxon>
        <taxon>Brassicaceae</taxon>
        <taxon>Camelineae</taxon>
        <taxon>Arabidopsis</taxon>
    </lineage>
</organism>
<feature type="compositionally biased region" description="Low complexity" evidence="9">
    <location>
        <begin position="1"/>
        <end position="12"/>
    </location>
</feature>
<dbReference type="InterPro" id="IPR052426">
    <property type="entry name" value="Plant_dev_regulator"/>
</dbReference>
<protein>
    <recommendedName>
        <fullName evidence="10">C2H2-type domain-containing protein</fullName>
    </recommendedName>
</protein>
<accession>A0A8S2B0L0</accession>
<evidence type="ECO:0000313" key="11">
    <source>
        <dbReference type="EMBL" id="CAE6222497.1"/>
    </source>
</evidence>
<dbReference type="EMBL" id="LR999458">
    <property type="protein sequence ID" value="CAE6222497.1"/>
    <property type="molecule type" value="Genomic_DNA"/>
</dbReference>
<feature type="region of interest" description="Disordered" evidence="9">
    <location>
        <begin position="1"/>
        <end position="25"/>
    </location>
</feature>
<evidence type="ECO:0000313" key="12">
    <source>
        <dbReference type="Proteomes" id="UP000682877"/>
    </source>
</evidence>
<keyword evidence="6" id="KW-0804">Transcription</keyword>
<dbReference type="Gene3D" id="3.30.160.60">
    <property type="entry name" value="Classic Zinc Finger"/>
    <property type="match status" value="1"/>
</dbReference>
<dbReference type="PANTHER" id="PTHR45801:SF111">
    <property type="entry name" value="C2H2 AND C2HC ZINC FINGERS SUPERFAMILY PROTEIN"/>
    <property type="match status" value="1"/>
</dbReference>
<evidence type="ECO:0000259" key="10">
    <source>
        <dbReference type="PROSITE" id="PS50157"/>
    </source>
</evidence>
<reference evidence="11" key="1">
    <citation type="submission" date="2021-01" db="EMBL/GenBank/DDBJ databases">
        <authorList>
            <person name="Bezrukov I."/>
        </authorList>
    </citation>
    <scope>NUCLEOTIDE SEQUENCE</scope>
</reference>
<gene>
    <name evidence="11" type="ORF">AARE701A_LOCUS20668</name>
</gene>